<keyword evidence="3" id="KW-1185">Reference proteome</keyword>
<accession>A0ABV6QVP9</accession>
<evidence type="ECO:0000313" key="3">
    <source>
        <dbReference type="Proteomes" id="UP001589890"/>
    </source>
</evidence>
<feature type="signal peptide" evidence="1">
    <location>
        <begin position="1"/>
        <end position="19"/>
    </location>
</feature>
<dbReference type="Proteomes" id="UP001589890">
    <property type="component" value="Unassembled WGS sequence"/>
</dbReference>
<protein>
    <submittedName>
        <fullName evidence="2">Uncharacterized protein</fullName>
    </submittedName>
</protein>
<reference evidence="2 3" key="1">
    <citation type="submission" date="2024-09" db="EMBL/GenBank/DDBJ databases">
        <authorList>
            <person name="Sun Q."/>
            <person name="Mori K."/>
        </authorList>
    </citation>
    <scope>NUCLEOTIDE SEQUENCE [LARGE SCALE GENOMIC DNA]</scope>
    <source>
        <strain evidence="2 3">CGMCC 1.15906</strain>
    </source>
</reference>
<evidence type="ECO:0000313" key="2">
    <source>
        <dbReference type="EMBL" id="MFC0628570.1"/>
    </source>
</evidence>
<dbReference type="RefSeq" id="WP_380055078.1">
    <property type="nucleotide sequence ID" value="NZ_JBHLTC010000039.1"/>
</dbReference>
<evidence type="ECO:0000256" key="1">
    <source>
        <dbReference type="SAM" id="SignalP"/>
    </source>
</evidence>
<proteinExistence type="predicted"/>
<dbReference type="EMBL" id="JBHLTC010000039">
    <property type="protein sequence ID" value="MFC0628570.1"/>
    <property type="molecule type" value="Genomic_DNA"/>
</dbReference>
<sequence>MTTYKAFALKAAVAASVLALTGVGVISPAAATSQAKSYTIPGSQGTITSNTWRTTGNGSISGNTRQWDYQVSAVYSGSKTVQRIRTTWWSGASLRTSASISVSVGGSEVSVSAGSDWQHATTNPKYWENTNGSKTSSWRSNIVVAPQQYYLSGTIFMANTALVKLSSDTRTFQITASA</sequence>
<gene>
    <name evidence="2" type="ORF">ACFFGN_31160</name>
</gene>
<organism evidence="2 3">
    <name type="scientific">Kribbella deserti</name>
    <dbReference type="NCBI Taxonomy" id="1926257"/>
    <lineage>
        <taxon>Bacteria</taxon>
        <taxon>Bacillati</taxon>
        <taxon>Actinomycetota</taxon>
        <taxon>Actinomycetes</taxon>
        <taxon>Propionibacteriales</taxon>
        <taxon>Kribbellaceae</taxon>
        <taxon>Kribbella</taxon>
    </lineage>
</organism>
<keyword evidence="1" id="KW-0732">Signal</keyword>
<name>A0ABV6QVP9_9ACTN</name>
<comment type="caution">
    <text evidence="2">The sequence shown here is derived from an EMBL/GenBank/DDBJ whole genome shotgun (WGS) entry which is preliminary data.</text>
</comment>
<feature type="chain" id="PRO_5045690969" evidence="1">
    <location>
        <begin position="20"/>
        <end position="178"/>
    </location>
</feature>